<evidence type="ECO:0000313" key="1">
    <source>
        <dbReference type="EMBL" id="ANS32493.1"/>
    </source>
</evidence>
<organism evidence="1 2">
    <name type="scientific">Rhodococcus opacus</name>
    <name type="common">Nocardia opaca</name>
    <dbReference type="NCBI Taxonomy" id="37919"/>
    <lineage>
        <taxon>Bacteria</taxon>
        <taxon>Bacillati</taxon>
        <taxon>Actinomycetota</taxon>
        <taxon>Actinomycetes</taxon>
        <taxon>Mycobacteriales</taxon>
        <taxon>Nocardiaceae</taxon>
        <taxon>Rhodococcus</taxon>
    </lineage>
</organism>
<sequence>MAPGVTGNEKKFKALVADFVTTTADLGGTIDPDIVATELHQRIQFIAAQIGVTEATVLRNYMDDHWGRDMARQAYRQIQERDAHIDAEPDQQLPLHAVGRLVAALGQALLYSTINNAATDPANRFNTKEASEAVTGLGLALTSYLADGSTVTVGGNVLAWAKDALTIFRDNLRQQRWSSCPCGEDCGKHETDTAMLRALSEDLLLLP</sequence>
<protein>
    <submittedName>
        <fullName evidence="1">Uncharacterized protein</fullName>
    </submittedName>
</protein>
<dbReference type="AlphaFoldDB" id="A0A1B1KIQ5"/>
<evidence type="ECO:0000313" key="2">
    <source>
        <dbReference type="Proteomes" id="UP000186108"/>
    </source>
</evidence>
<proteinExistence type="predicted"/>
<reference evidence="1 2" key="1">
    <citation type="submission" date="2014-07" db="EMBL/GenBank/DDBJ databases">
        <authorList>
            <person name="Zhang J.E."/>
            <person name="Yang H."/>
            <person name="Guo J."/>
            <person name="Deng Z."/>
            <person name="Luo H."/>
            <person name="Luo M."/>
            <person name="Zhao B."/>
        </authorList>
    </citation>
    <scope>NUCLEOTIDE SEQUENCE [LARGE SCALE GENOMIC DNA]</scope>
    <source>
        <strain evidence="1 2">1CP</strain>
        <plasmid evidence="2">Plasmid pr1cp1</plasmid>
    </source>
</reference>
<geneLocation type="plasmid" evidence="2">
    <name>pr1cp1</name>
</geneLocation>
<accession>A0A1B1KIQ5</accession>
<keyword evidence="1" id="KW-0614">Plasmid</keyword>
<dbReference type="Proteomes" id="UP000186108">
    <property type="component" value="Plasmid pR1CP1"/>
</dbReference>
<name>A0A1B1KIQ5_RHOOP</name>
<dbReference type="EMBL" id="CP009112">
    <property type="protein sequence ID" value="ANS32493.1"/>
    <property type="molecule type" value="Genomic_DNA"/>
</dbReference>
<gene>
    <name evidence="1" type="ORF">R1CP_39550</name>
</gene>
<dbReference type="PATRIC" id="fig|37919.13.peg.8332"/>